<dbReference type="STRING" id="56484.A0A1Y2FQT7"/>
<organism evidence="3 4">
    <name type="scientific">Protomyces lactucae-debilis</name>
    <dbReference type="NCBI Taxonomy" id="2754530"/>
    <lineage>
        <taxon>Eukaryota</taxon>
        <taxon>Fungi</taxon>
        <taxon>Dikarya</taxon>
        <taxon>Ascomycota</taxon>
        <taxon>Taphrinomycotina</taxon>
        <taxon>Taphrinomycetes</taxon>
        <taxon>Taphrinales</taxon>
        <taxon>Protomycetaceae</taxon>
        <taxon>Protomyces</taxon>
    </lineage>
</organism>
<dbReference type="OrthoDB" id="5372451at2759"/>
<comment type="caution">
    <text evidence="3">The sequence shown here is derived from an EMBL/GenBank/DDBJ whole genome shotgun (WGS) entry which is preliminary data.</text>
</comment>
<keyword evidence="2" id="KW-0812">Transmembrane</keyword>
<dbReference type="RefSeq" id="XP_040727481.1">
    <property type="nucleotide sequence ID" value="XM_040870386.1"/>
</dbReference>
<protein>
    <submittedName>
        <fullName evidence="3">Uncharacterized protein</fullName>
    </submittedName>
</protein>
<sequence>MEGPLGINLNEARILEHAHQRNHQQSDDKAEEKAPEYLASRRFTDLWGLELPYYFITMAALTLPLYTWSLKWFISGTPFLIFVLLLGQPDGLFKRPPVLSIIILSIQASYLICSTSWLLIKLYKGVCYPAIVIAAFMRITWLQLKLRESLRKVFASFHIHGDKLAFFNFPALDIDDGDVPCLLVIKGVTFSLRTLTLQVHGVEVGVKINDDLEIGIQTDSFIWRIGRNIDIGDIYGTVKGPFTDKKKSGLHRDLEQDDQQAHHDITKGRPPMPMGRTSAAALAEELKAKEHYQATLNKIDRKDITHQARRALGSTTDDENQMRALIGSYIHGSESVPNPPGKSVKSSVLTAMVPRVFKTAFHNIPVLLRLFLNLVAYNHPVLFKSITLTGKGHYINHMLENKLFKHYTQENKELEKLKKFVEGFLSDGNFSLVLDGLLGLASVPLNTEYDIVTFVKTPRILVIKSMPAAHTDDEIVVDHDEDQEQAQTVSIISGAAATFSIPSFLLPDHEHLLPEPPTDATTKDEAQIKMSVLASLPVEFDDAMINFALALIKSSQVLTLHKKANSMSQEVHSIGDFFGSLIGSTSEQIKKSLVEAHVDDAWVEKIFLKAINGLRTLKGDLGYQTDIPIDLSELRSAKRYVYRST</sequence>
<keyword evidence="4" id="KW-1185">Reference proteome</keyword>
<evidence type="ECO:0000256" key="1">
    <source>
        <dbReference type="SAM" id="MobiDB-lite"/>
    </source>
</evidence>
<evidence type="ECO:0000313" key="4">
    <source>
        <dbReference type="Proteomes" id="UP000193685"/>
    </source>
</evidence>
<dbReference type="AlphaFoldDB" id="A0A1Y2FQT7"/>
<feature type="transmembrane region" description="Helical" evidence="2">
    <location>
        <begin position="53"/>
        <end position="86"/>
    </location>
</feature>
<dbReference type="Proteomes" id="UP000193685">
    <property type="component" value="Unassembled WGS sequence"/>
</dbReference>
<proteinExistence type="predicted"/>
<evidence type="ECO:0000256" key="2">
    <source>
        <dbReference type="SAM" id="Phobius"/>
    </source>
</evidence>
<feature type="compositionally biased region" description="Basic and acidic residues" evidence="1">
    <location>
        <begin position="246"/>
        <end position="267"/>
    </location>
</feature>
<dbReference type="GeneID" id="63786985"/>
<keyword evidence="2" id="KW-1133">Transmembrane helix</keyword>
<dbReference type="EMBL" id="MCFI01000003">
    <property type="protein sequence ID" value="ORY86299.1"/>
    <property type="molecule type" value="Genomic_DNA"/>
</dbReference>
<keyword evidence="2" id="KW-0472">Membrane</keyword>
<feature type="region of interest" description="Disordered" evidence="1">
    <location>
        <begin position="246"/>
        <end position="273"/>
    </location>
</feature>
<reference evidence="3 4" key="1">
    <citation type="submission" date="2016-07" db="EMBL/GenBank/DDBJ databases">
        <title>Pervasive Adenine N6-methylation of Active Genes in Fungi.</title>
        <authorList>
            <consortium name="DOE Joint Genome Institute"/>
            <person name="Mondo S.J."/>
            <person name="Dannebaum R.O."/>
            <person name="Kuo R.C."/>
            <person name="Labutti K."/>
            <person name="Haridas S."/>
            <person name="Kuo A."/>
            <person name="Salamov A."/>
            <person name="Ahrendt S.R."/>
            <person name="Lipzen A."/>
            <person name="Sullivan W."/>
            <person name="Andreopoulos W.B."/>
            <person name="Clum A."/>
            <person name="Lindquist E."/>
            <person name="Daum C."/>
            <person name="Ramamoorthy G.K."/>
            <person name="Gryganskyi A."/>
            <person name="Culley D."/>
            <person name="Magnuson J.K."/>
            <person name="James T.Y."/>
            <person name="O'Malley M.A."/>
            <person name="Stajich J.E."/>
            <person name="Spatafora J.W."/>
            <person name="Visel A."/>
            <person name="Grigoriev I.V."/>
        </authorList>
    </citation>
    <scope>NUCLEOTIDE SEQUENCE [LARGE SCALE GENOMIC DNA]</scope>
    <source>
        <strain evidence="3 4">12-1054</strain>
    </source>
</reference>
<feature type="transmembrane region" description="Helical" evidence="2">
    <location>
        <begin position="98"/>
        <end position="120"/>
    </location>
</feature>
<feature type="transmembrane region" description="Helical" evidence="2">
    <location>
        <begin position="126"/>
        <end position="144"/>
    </location>
</feature>
<accession>A0A1Y2FQT7</accession>
<name>A0A1Y2FQT7_PROLT</name>
<gene>
    <name evidence="3" type="ORF">BCR37DRAFT_385758</name>
</gene>
<evidence type="ECO:0000313" key="3">
    <source>
        <dbReference type="EMBL" id="ORY86299.1"/>
    </source>
</evidence>